<reference evidence="1 2" key="1">
    <citation type="journal article" date="2013" name="PLoS Genet.">
        <title>The genome and development-dependent transcriptomes of Pyronema confluens: a window into fungal evolution.</title>
        <authorList>
            <person name="Traeger S."/>
            <person name="Altegoer F."/>
            <person name="Freitag M."/>
            <person name="Gabaldon T."/>
            <person name="Kempken F."/>
            <person name="Kumar A."/>
            <person name="Marcet-Houben M."/>
            <person name="Poggeler S."/>
            <person name="Stajich J.E."/>
            <person name="Nowrousian M."/>
        </authorList>
    </citation>
    <scope>NUCLEOTIDE SEQUENCE [LARGE SCALE GENOMIC DNA]</scope>
    <source>
        <strain evidence="2">CBS 100304</strain>
        <tissue evidence="1">Vegetative mycelium</tissue>
    </source>
</reference>
<gene>
    <name evidence="1" type="ORF">PCON_06977</name>
</gene>
<evidence type="ECO:0000313" key="2">
    <source>
        <dbReference type="Proteomes" id="UP000018144"/>
    </source>
</evidence>
<dbReference type="AlphaFoldDB" id="U4L513"/>
<keyword evidence="2" id="KW-1185">Reference proteome</keyword>
<sequence length="46" mass="5692">MLAEYETRGVRGYVFAVAFDIFEEWVRIDCMDWKSLWRRRHILLNV</sequence>
<proteinExistence type="predicted"/>
<organism evidence="1 2">
    <name type="scientific">Pyronema omphalodes (strain CBS 100304)</name>
    <name type="common">Pyronema confluens</name>
    <dbReference type="NCBI Taxonomy" id="1076935"/>
    <lineage>
        <taxon>Eukaryota</taxon>
        <taxon>Fungi</taxon>
        <taxon>Dikarya</taxon>
        <taxon>Ascomycota</taxon>
        <taxon>Pezizomycotina</taxon>
        <taxon>Pezizomycetes</taxon>
        <taxon>Pezizales</taxon>
        <taxon>Pyronemataceae</taxon>
        <taxon>Pyronema</taxon>
    </lineage>
</organism>
<dbReference type="EMBL" id="HF935350">
    <property type="protein sequence ID" value="CCX07388.1"/>
    <property type="molecule type" value="Genomic_DNA"/>
</dbReference>
<protein>
    <submittedName>
        <fullName evidence="1">Uncharacterized protein</fullName>
    </submittedName>
</protein>
<name>U4L513_PYROM</name>
<dbReference type="Proteomes" id="UP000018144">
    <property type="component" value="Unassembled WGS sequence"/>
</dbReference>
<accession>U4L513</accession>
<evidence type="ECO:0000313" key="1">
    <source>
        <dbReference type="EMBL" id="CCX07388.1"/>
    </source>
</evidence>